<name>A0A5K8ADS8_9BACT</name>
<dbReference type="EMBL" id="AP021879">
    <property type="protein sequence ID" value="BBO90648.1"/>
    <property type="molecule type" value="Genomic_DNA"/>
</dbReference>
<accession>A0A5K8ADS8</accession>
<feature type="region of interest" description="Disordered" evidence="2">
    <location>
        <begin position="159"/>
        <end position="178"/>
    </location>
</feature>
<dbReference type="PANTHER" id="PTHR38768:SF1">
    <property type="entry name" value="UPF0502 PROTEIN YCEH"/>
    <property type="match status" value="1"/>
</dbReference>
<evidence type="ECO:0000256" key="2">
    <source>
        <dbReference type="SAM" id="MobiDB-lite"/>
    </source>
</evidence>
<dbReference type="Pfam" id="PF04337">
    <property type="entry name" value="DUF480"/>
    <property type="match status" value="1"/>
</dbReference>
<evidence type="ECO:0000313" key="3">
    <source>
        <dbReference type="EMBL" id="BBO90648.1"/>
    </source>
</evidence>
<proteinExistence type="inferred from homology"/>
<gene>
    <name evidence="3" type="ORF">DSCOOX_38280</name>
</gene>
<dbReference type="HAMAP" id="MF_01584">
    <property type="entry name" value="UPF0502"/>
    <property type="match status" value="1"/>
</dbReference>
<keyword evidence="4" id="KW-1185">Reference proteome</keyword>
<dbReference type="PANTHER" id="PTHR38768">
    <property type="entry name" value="UPF0502 PROTEIN YCEH"/>
    <property type="match status" value="1"/>
</dbReference>
<sequence length="213" mass="24319">MEIVLSEQEIRVLGCLMEKSMATPEYYPLSLNALTNACNQKSNRDPVVAWDEQTVQDAADALEKKGWVNRSTMGRVPKYEERFTRQHNMVAAEAAVLCVLLLRGPQTPGAIRGRSDRLHAFDGLDAVQETLDRLDEWGHIRRLDRLPGHKEARYAHLLSDEPDGIDRPDESVSPPVKAETCDRLAQLEEEVSDLREQMADLEDRFESFRKQFE</sequence>
<evidence type="ECO:0000313" key="4">
    <source>
        <dbReference type="Proteomes" id="UP000422108"/>
    </source>
</evidence>
<dbReference type="RefSeq" id="WP_155311680.1">
    <property type="nucleotide sequence ID" value="NZ_AP021879.1"/>
</dbReference>
<dbReference type="InterPro" id="IPR036390">
    <property type="entry name" value="WH_DNA-bd_sf"/>
</dbReference>
<dbReference type="Gene3D" id="1.10.10.10">
    <property type="entry name" value="Winged helix-like DNA-binding domain superfamily/Winged helix DNA-binding domain"/>
    <property type="match status" value="2"/>
</dbReference>
<reference evidence="3 4" key="1">
    <citation type="submission" date="2019-11" db="EMBL/GenBank/DDBJ databases">
        <title>Comparative genomics of hydrocarbon-degrading Desulfosarcina strains.</title>
        <authorList>
            <person name="Watanabe M."/>
            <person name="Kojima H."/>
            <person name="Fukui M."/>
        </authorList>
    </citation>
    <scope>NUCLEOTIDE SEQUENCE [LARGE SCALE GENOMIC DNA]</scope>
    <source>
        <strain evidence="4">oXyS1</strain>
    </source>
</reference>
<dbReference type="AlphaFoldDB" id="A0A5K8ADS8"/>
<dbReference type="InterPro" id="IPR036388">
    <property type="entry name" value="WH-like_DNA-bd_sf"/>
</dbReference>
<dbReference type="SUPFAM" id="SSF46785">
    <property type="entry name" value="Winged helix' DNA-binding domain"/>
    <property type="match status" value="2"/>
</dbReference>
<dbReference type="Proteomes" id="UP000422108">
    <property type="component" value="Chromosome"/>
</dbReference>
<dbReference type="InterPro" id="IPR007432">
    <property type="entry name" value="DUF480"/>
</dbReference>
<comment type="similarity">
    <text evidence="1">Belongs to the UPF0502 family.</text>
</comment>
<protein>
    <submittedName>
        <fullName evidence="3">UPF0502 protein</fullName>
    </submittedName>
</protein>
<organism evidence="3 4">
    <name type="scientific">Desulfosarcina ovata subsp. ovata</name>
    <dbReference type="NCBI Taxonomy" id="2752305"/>
    <lineage>
        <taxon>Bacteria</taxon>
        <taxon>Pseudomonadati</taxon>
        <taxon>Thermodesulfobacteriota</taxon>
        <taxon>Desulfobacteria</taxon>
        <taxon>Desulfobacterales</taxon>
        <taxon>Desulfosarcinaceae</taxon>
        <taxon>Desulfosarcina</taxon>
    </lineage>
</organism>
<evidence type="ECO:0000256" key="1">
    <source>
        <dbReference type="HAMAP-Rule" id="MF_01584"/>
    </source>
</evidence>